<evidence type="ECO:0000256" key="9">
    <source>
        <dbReference type="ARBA" id="ARBA00023212"/>
    </source>
</evidence>
<dbReference type="FunFam" id="3.40.850.10:FF:000010">
    <property type="entry name" value="Kinesin family member 13A"/>
    <property type="match status" value="1"/>
</dbReference>
<dbReference type="Pfam" id="PF01302">
    <property type="entry name" value="CAP_GLY"/>
    <property type="match status" value="1"/>
</dbReference>
<feature type="region of interest" description="Disordered" evidence="12">
    <location>
        <begin position="1719"/>
        <end position="1756"/>
    </location>
</feature>
<dbReference type="Gene3D" id="2.30.30.190">
    <property type="entry name" value="CAP Gly-rich-like domain"/>
    <property type="match status" value="1"/>
</dbReference>
<dbReference type="InterPro" id="IPR000253">
    <property type="entry name" value="FHA_dom"/>
</dbReference>
<feature type="coiled-coil region" evidence="11">
    <location>
        <begin position="574"/>
        <end position="606"/>
    </location>
</feature>
<protein>
    <submittedName>
        <fullName evidence="15">Kinesin-like protein KIF13B</fullName>
    </submittedName>
</protein>
<dbReference type="SMART" id="SM00129">
    <property type="entry name" value="KISc"/>
    <property type="match status" value="1"/>
</dbReference>
<dbReference type="PANTHER" id="PTHR47117">
    <property type="entry name" value="STAR-RELATED LIPID TRANSFER PROTEIN 9"/>
    <property type="match status" value="1"/>
</dbReference>
<dbReference type="PROSITE" id="PS50067">
    <property type="entry name" value="KINESIN_MOTOR_2"/>
    <property type="match status" value="1"/>
</dbReference>
<comment type="similarity">
    <text evidence="10">Belongs to the TRAFAC class myosin-kinesin ATPase superfamily. Kinesin family.</text>
</comment>
<feature type="compositionally biased region" description="Low complexity" evidence="12">
    <location>
        <begin position="1328"/>
        <end position="1342"/>
    </location>
</feature>
<keyword evidence="16" id="KW-1185">Reference proteome</keyword>
<dbReference type="InterPro" id="IPR027417">
    <property type="entry name" value="P-loop_NTPase"/>
</dbReference>
<evidence type="ECO:0000256" key="7">
    <source>
        <dbReference type="ARBA" id="ARBA00023054"/>
    </source>
</evidence>
<dbReference type="SUPFAM" id="SSF49879">
    <property type="entry name" value="SMAD/FHA domain"/>
    <property type="match status" value="1"/>
</dbReference>
<evidence type="ECO:0000256" key="12">
    <source>
        <dbReference type="SAM" id="MobiDB-lite"/>
    </source>
</evidence>
<keyword evidence="7 11" id="KW-0175">Coiled coil</keyword>
<dbReference type="GO" id="GO:0008017">
    <property type="term" value="F:microtubule binding"/>
    <property type="evidence" value="ECO:0007669"/>
    <property type="project" value="InterPro"/>
</dbReference>
<feature type="region of interest" description="Disordered" evidence="12">
    <location>
        <begin position="1522"/>
        <end position="1583"/>
    </location>
</feature>
<keyword evidence="3" id="KW-0597">Phosphoprotein</keyword>
<dbReference type="FunFam" id="2.60.200.20:FF:000002">
    <property type="entry name" value="Kinesin family member 13A"/>
    <property type="match status" value="1"/>
</dbReference>
<dbReference type="Gene3D" id="6.10.250.2520">
    <property type="match status" value="1"/>
</dbReference>
<reference evidence="15" key="1">
    <citation type="submission" date="2025-08" db="UniProtKB">
        <authorList>
            <consortium name="Ensembl"/>
        </authorList>
    </citation>
    <scope>IDENTIFICATION</scope>
</reference>
<dbReference type="InterPro" id="IPR036961">
    <property type="entry name" value="Kinesin_motor_dom_sf"/>
</dbReference>
<keyword evidence="5 10" id="KW-0547">Nucleotide-binding</keyword>
<dbReference type="InterPro" id="IPR000938">
    <property type="entry name" value="CAP-Gly_domain"/>
</dbReference>
<reference evidence="15" key="2">
    <citation type="submission" date="2025-09" db="UniProtKB">
        <authorList>
            <consortium name="Ensembl"/>
        </authorList>
    </citation>
    <scope>IDENTIFICATION</scope>
</reference>
<evidence type="ECO:0000256" key="3">
    <source>
        <dbReference type="ARBA" id="ARBA00022553"/>
    </source>
</evidence>
<dbReference type="GO" id="GO:0045184">
    <property type="term" value="P:establishment of protein localization"/>
    <property type="evidence" value="ECO:0007669"/>
    <property type="project" value="UniProtKB-ARBA"/>
</dbReference>
<feature type="compositionally biased region" description="Polar residues" evidence="12">
    <location>
        <begin position="1572"/>
        <end position="1583"/>
    </location>
</feature>
<evidence type="ECO:0000256" key="6">
    <source>
        <dbReference type="ARBA" id="ARBA00022840"/>
    </source>
</evidence>
<dbReference type="GO" id="GO:0005737">
    <property type="term" value="C:cytoplasm"/>
    <property type="evidence" value="ECO:0007669"/>
    <property type="project" value="UniProtKB-ARBA"/>
</dbReference>
<evidence type="ECO:0000256" key="2">
    <source>
        <dbReference type="ARBA" id="ARBA00022490"/>
    </source>
</evidence>
<dbReference type="SUPFAM" id="SSF74924">
    <property type="entry name" value="Cap-Gly domain"/>
    <property type="match status" value="1"/>
</dbReference>
<feature type="region of interest" description="Disordered" evidence="12">
    <location>
        <begin position="514"/>
        <end position="542"/>
    </location>
</feature>
<feature type="compositionally biased region" description="Basic and acidic residues" evidence="12">
    <location>
        <begin position="1554"/>
        <end position="1567"/>
    </location>
</feature>
<evidence type="ECO:0000313" key="15">
    <source>
        <dbReference type="Ensembl" id="ENSSRHP00000093295.1"/>
    </source>
</evidence>
<evidence type="ECO:0000256" key="5">
    <source>
        <dbReference type="ARBA" id="ARBA00022741"/>
    </source>
</evidence>
<feature type="coiled-coil region" evidence="11">
    <location>
        <begin position="332"/>
        <end position="374"/>
    </location>
</feature>
<evidence type="ECO:0000256" key="4">
    <source>
        <dbReference type="ARBA" id="ARBA00022701"/>
    </source>
</evidence>
<evidence type="ECO:0000259" key="13">
    <source>
        <dbReference type="PROSITE" id="PS50067"/>
    </source>
</evidence>
<dbReference type="InterPro" id="IPR032405">
    <property type="entry name" value="Kinesin_assoc"/>
</dbReference>
<dbReference type="Pfam" id="PF12423">
    <property type="entry name" value="KIF1B"/>
    <property type="match status" value="1"/>
</dbReference>
<dbReference type="Pfam" id="PF12473">
    <property type="entry name" value="DUF3694"/>
    <property type="match status" value="2"/>
</dbReference>
<dbReference type="PROSITE" id="PS00411">
    <property type="entry name" value="KINESIN_MOTOR_1"/>
    <property type="match status" value="1"/>
</dbReference>
<feature type="region of interest" description="Disordered" evidence="12">
    <location>
        <begin position="1318"/>
        <end position="1343"/>
    </location>
</feature>
<dbReference type="CDD" id="cd01365">
    <property type="entry name" value="KISc_KIF1A_KIF1B"/>
    <property type="match status" value="1"/>
</dbReference>
<evidence type="ECO:0000256" key="1">
    <source>
        <dbReference type="ARBA" id="ARBA00004245"/>
    </source>
</evidence>
<organism evidence="15 16">
    <name type="scientific">Sinocyclocheilus rhinocerous</name>
    <dbReference type="NCBI Taxonomy" id="307959"/>
    <lineage>
        <taxon>Eukaryota</taxon>
        <taxon>Metazoa</taxon>
        <taxon>Chordata</taxon>
        <taxon>Craniata</taxon>
        <taxon>Vertebrata</taxon>
        <taxon>Euteleostomi</taxon>
        <taxon>Actinopterygii</taxon>
        <taxon>Neopterygii</taxon>
        <taxon>Teleostei</taxon>
        <taxon>Ostariophysi</taxon>
        <taxon>Cypriniformes</taxon>
        <taxon>Cyprinidae</taxon>
        <taxon>Cyprininae</taxon>
        <taxon>Sinocyclocheilus</taxon>
    </lineage>
</organism>
<name>A0A673MTY6_9TELE</name>
<dbReference type="Pfam" id="PF16183">
    <property type="entry name" value="Kinesin_assoc"/>
    <property type="match status" value="1"/>
</dbReference>
<sequence>FSHMHPLLGSSCSRGQPKTFAYDYCFWSMDESETEKFAGQDVVFQCLGESLLHNAFQGYNACIFAYGQTGSGKSYTMMGSVDQPGLIPRLCSSLFERTVQHQREEECFTVEVSYMEIYNEKVRDLLDPKGSRQALRVREHKVLGPYVDGLSRLAVESYKDIESLMSEGNKSRTVAATNMNEESSRSHAVFNIILTHTLKDLQSGTSGEKVSKLSLVDLAGSERAAKTGAAGERLKEGSNINKSLTTLGLVISALADQGAGKNKNKFVPYRDSVLTWLLKDSLGGNSRTAMVATVSPAADNYDETLSTLRYADRAKSIVNHAVVNEDPNARIIRELREEVEKLRDQLTQAESMKAPELKERLEESEKLIQEMTVTWEEKLRKTEEIAQERQKQLESLGISLQSSGIKVGEDKCFLINLNADPALNELLVYYLKEHTKVGSADSQDIQLCGMGIQAEHCVINITPEGAVFLNPYRNSRTCVNGSPVTSRQQLHHGDRILWGNNHFFRINLPKRRLRSEEEEGEGGNMKNSNSSEQLDGEGDTASEVSSEVSFSYEFAQTEVMMKALGSNDPMQAVLQSLERQHEEEKRTALERQRLMYEQELQQLRRQLTPDRQSIQGGMSASPSAQHRLRQWSEEREVVLTRSLRKLREQIVRANLLVQEANFIAEELDKRTEYRVTLQIPAANLNANRKRDAVLSEPAIQVRRKGKGKQIWALEKMENRLVDMRELYQEWKDFDEDNPVMCSYFKRADPFFDEQVNHSLIGVANVFLSCLFYDVKLQYAVPIINQKGEVAGRLHVEVMRMGGGFDDSVAGGDDSDGSPDGDVQERKLVYMIKILQANGLPQYLSNFVFCQYSFWDQVEPIIVAPEVDPSASFSSSKDPHCMVVFDSCKEHAVTVTEEFIEYLTEGAVAIEVYGHRQADPGRNPALWDLSIIQAKTRTLRDRWSEVTRKLEMWVQILELNENGEYMPVEVVPARDVRTGGIFQLKQGQSRRIQVEVRSVQDSGTMPLIAEIILGVSIGCVEVRQVQMTKNNEPQEEQDLERLRHQWLTALTKRQEYLDQHLQTLVSKTDKSEDDVEREAQLLEWRLTLTEERNAVMVPSAGSGIPGAPAEWVPVPGMETHIPVLFLDLSAYDFSSQENLDVPEPGGWDAMLSSEDEDEFFDLQIVKHYDGEVKAEASWDSTVHECPQLSRGAAPDQRVYLTVRTVVQLSHPAEMQLVLRKRICVNLTGRQGFAQNFLRRMSTRSTIPGCGVTFEVVSNIPGDSQSSEDREMLARVAASAENPKSSDSEAAIEKYLRSVLAVENILTLDRLRQEVAVKEHLAGKGKGSRRSLSSPSVHRVSASANRWESQQDIFATSSQFSKTLPRPSRPPTPPTQNQDPEQGFSGLAAYISPVKALVPQMPKLLKSLFPVRDDKKDLRPSPHSQQCLISPRLIVKPYPFIISPSMLLTEAYREKKYDSDISSLMGKSPASDRHSDGCPDALSSMHDLPLSPISEASSGYFSTSVSTATLSDVSIACGDLTPTPSSQAGPVASRQDNEDCLPTPVNASVAPVEAGLRSDRPRKEEDTQAAHRNGVTTSQQEAQLNATPPLVLSTSTDSPFSLQKVKANELRSFSNILGDGKATTTQVQQTNSLEKLEITFEDVEPGELAWLKVGGRVTVGSSKSGTVRYIGPTHFSEGVWVGVELDTPSGKNDGSVEGHQYFRCNPGYGVLVRPDRLTRREASKRHTENRRSGEFSQQLRGGAGTAIQKGENRKSWTS</sequence>
<dbReference type="Ensembl" id="ENSSRHT00000095814.1">
    <property type="protein sequence ID" value="ENSSRHP00000093295.1"/>
    <property type="gene ID" value="ENSSRHG00000043560.1"/>
</dbReference>
<dbReference type="Pfam" id="PF00225">
    <property type="entry name" value="Kinesin"/>
    <property type="match status" value="1"/>
</dbReference>
<evidence type="ECO:0000256" key="10">
    <source>
        <dbReference type="PROSITE-ProRule" id="PRU00283"/>
    </source>
</evidence>
<dbReference type="CDD" id="cd22730">
    <property type="entry name" value="FHA_KIF13B"/>
    <property type="match status" value="1"/>
</dbReference>
<feature type="region of interest" description="Disordered" evidence="12">
    <location>
        <begin position="1259"/>
        <end position="1286"/>
    </location>
</feature>
<keyword evidence="2" id="KW-0963">Cytoplasm</keyword>
<dbReference type="InterPro" id="IPR019821">
    <property type="entry name" value="Kinesin_motor_CS"/>
</dbReference>
<evidence type="ECO:0000256" key="11">
    <source>
        <dbReference type="SAM" id="Coils"/>
    </source>
</evidence>
<keyword evidence="8 10" id="KW-0505">Motor protein</keyword>
<keyword evidence="4" id="KW-0493">Microtubule</keyword>
<dbReference type="InterPro" id="IPR022140">
    <property type="entry name" value="Kinesin-like_KIF1-typ"/>
</dbReference>
<dbReference type="GO" id="GO:0005524">
    <property type="term" value="F:ATP binding"/>
    <property type="evidence" value="ECO:0007669"/>
    <property type="project" value="UniProtKB-UniRule"/>
</dbReference>
<dbReference type="PRINTS" id="PR00380">
    <property type="entry name" value="KINESINHEAVY"/>
</dbReference>
<accession>A0A673MTY6</accession>
<dbReference type="PROSITE" id="PS00845">
    <property type="entry name" value="CAP_GLY_1"/>
    <property type="match status" value="1"/>
</dbReference>
<dbReference type="PROSITE" id="PS50245">
    <property type="entry name" value="CAP_GLY_2"/>
    <property type="match status" value="1"/>
</dbReference>
<dbReference type="Pfam" id="PF00498">
    <property type="entry name" value="FHA"/>
    <property type="match status" value="1"/>
</dbReference>
<feature type="domain" description="Kinesin motor" evidence="13">
    <location>
        <begin position="1"/>
        <end position="317"/>
    </location>
</feature>
<dbReference type="GO" id="GO:0003777">
    <property type="term" value="F:microtubule motor activity"/>
    <property type="evidence" value="ECO:0007669"/>
    <property type="project" value="InterPro"/>
</dbReference>
<dbReference type="InterPro" id="IPR001752">
    <property type="entry name" value="Kinesin_motor_dom"/>
</dbReference>
<dbReference type="GO" id="GO:0048731">
    <property type="term" value="P:system development"/>
    <property type="evidence" value="ECO:0007669"/>
    <property type="project" value="UniProtKB-ARBA"/>
</dbReference>
<evidence type="ECO:0000259" key="14">
    <source>
        <dbReference type="PROSITE" id="PS50245"/>
    </source>
</evidence>
<feature type="domain" description="CAP-Gly" evidence="14">
    <location>
        <begin position="1669"/>
        <end position="1711"/>
    </location>
</feature>
<keyword evidence="6 10" id="KW-0067">ATP-binding</keyword>
<feature type="region of interest" description="Disordered" evidence="12">
    <location>
        <begin position="1356"/>
        <end position="1381"/>
    </location>
</feature>
<dbReference type="Proteomes" id="UP000472270">
    <property type="component" value="Unassembled WGS sequence"/>
</dbReference>
<dbReference type="Gene3D" id="3.40.850.10">
    <property type="entry name" value="Kinesin motor domain"/>
    <property type="match status" value="1"/>
</dbReference>
<dbReference type="SUPFAM" id="SSF52540">
    <property type="entry name" value="P-loop containing nucleoside triphosphate hydrolases"/>
    <property type="match status" value="1"/>
</dbReference>
<comment type="subcellular location">
    <subcellularLocation>
        <location evidence="1">Cytoplasm</location>
        <location evidence="1">Cytoskeleton</location>
    </subcellularLocation>
</comment>
<dbReference type="SMART" id="SM01052">
    <property type="entry name" value="CAP_GLY"/>
    <property type="match status" value="1"/>
</dbReference>
<evidence type="ECO:0000313" key="16">
    <source>
        <dbReference type="Proteomes" id="UP000472270"/>
    </source>
</evidence>
<dbReference type="GO" id="GO:0005874">
    <property type="term" value="C:microtubule"/>
    <property type="evidence" value="ECO:0007669"/>
    <property type="project" value="UniProtKB-KW"/>
</dbReference>
<evidence type="ECO:0000256" key="8">
    <source>
        <dbReference type="ARBA" id="ARBA00023175"/>
    </source>
</evidence>
<dbReference type="GO" id="GO:0007018">
    <property type="term" value="P:microtubule-based movement"/>
    <property type="evidence" value="ECO:0007669"/>
    <property type="project" value="InterPro"/>
</dbReference>
<dbReference type="InterPro" id="IPR008984">
    <property type="entry name" value="SMAD_FHA_dom_sf"/>
</dbReference>
<feature type="binding site" evidence="10">
    <location>
        <begin position="67"/>
        <end position="74"/>
    </location>
    <ligand>
        <name>ATP</name>
        <dbReference type="ChEBI" id="CHEBI:30616"/>
    </ligand>
</feature>
<keyword evidence="9" id="KW-0206">Cytoskeleton</keyword>
<dbReference type="InterPro" id="IPR036859">
    <property type="entry name" value="CAP-Gly_dom_sf"/>
</dbReference>
<dbReference type="Gene3D" id="2.60.200.20">
    <property type="match status" value="1"/>
</dbReference>
<gene>
    <name evidence="15" type="primary">LOC107751739</name>
</gene>
<feature type="compositionally biased region" description="Basic and acidic residues" evidence="12">
    <location>
        <begin position="1719"/>
        <end position="1731"/>
    </location>
</feature>
<dbReference type="InterPro" id="IPR022164">
    <property type="entry name" value="Kinesin-like"/>
</dbReference>
<proteinExistence type="inferred from homology"/>